<dbReference type="GO" id="GO:0005737">
    <property type="term" value="C:cytoplasm"/>
    <property type="evidence" value="ECO:0007669"/>
    <property type="project" value="TreeGrafter"/>
</dbReference>
<evidence type="ECO:0000313" key="12">
    <source>
        <dbReference type="Proteomes" id="UP000092666"/>
    </source>
</evidence>
<dbReference type="GO" id="GO:0005634">
    <property type="term" value="C:nucleus"/>
    <property type="evidence" value="ECO:0007669"/>
    <property type="project" value="TreeGrafter"/>
</dbReference>
<reference evidence="11 12" key="1">
    <citation type="submission" date="2013-07" db="EMBL/GenBank/DDBJ databases">
        <title>The Genome Sequence of Cryptococcus heveanensis BCC8398.</title>
        <authorList>
            <consortium name="The Broad Institute Genome Sequencing Platform"/>
            <person name="Cuomo C."/>
            <person name="Litvintseva A."/>
            <person name="Chen Y."/>
            <person name="Heitman J."/>
            <person name="Sun S."/>
            <person name="Springer D."/>
            <person name="Dromer F."/>
            <person name="Young S.K."/>
            <person name="Zeng Q."/>
            <person name="Gargeya S."/>
            <person name="Fitzgerald M."/>
            <person name="Abouelleil A."/>
            <person name="Alvarado L."/>
            <person name="Berlin A.M."/>
            <person name="Chapman S.B."/>
            <person name="Dewar J."/>
            <person name="Goldberg J."/>
            <person name="Griggs A."/>
            <person name="Gujja S."/>
            <person name="Hansen M."/>
            <person name="Howarth C."/>
            <person name="Imamovic A."/>
            <person name="Larimer J."/>
            <person name="McCowan C."/>
            <person name="Murphy C."/>
            <person name="Pearson M."/>
            <person name="Priest M."/>
            <person name="Roberts A."/>
            <person name="Saif S."/>
            <person name="Shea T."/>
            <person name="Sykes S."/>
            <person name="Wortman J."/>
            <person name="Nusbaum C."/>
            <person name="Birren B."/>
        </authorList>
    </citation>
    <scope>NUCLEOTIDE SEQUENCE [LARGE SCALE GENOMIC DNA]</scope>
    <source>
        <strain evidence="11 12">BCC8398</strain>
    </source>
</reference>
<protein>
    <recommendedName>
        <fullName evidence="1">non-specific serine/threonine protein kinase</fullName>
        <ecNumber evidence="1">2.7.11.1</ecNumber>
    </recommendedName>
</protein>
<dbReference type="GO" id="GO:0035556">
    <property type="term" value="P:intracellular signal transduction"/>
    <property type="evidence" value="ECO:0007669"/>
    <property type="project" value="TreeGrafter"/>
</dbReference>
<evidence type="ECO:0000256" key="5">
    <source>
        <dbReference type="ARBA" id="ARBA00022777"/>
    </source>
</evidence>
<evidence type="ECO:0000256" key="1">
    <source>
        <dbReference type="ARBA" id="ARBA00012513"/>
    </source>
</evidence>
<dbReference type="SMART" id="SM00220">
    <property type="entry name" value="S_TKc"/>
    <property type="match status" value="1"/>
</dbReference>
<dbReference type="OrthoDB" id="3359639at2759"/>
<dbReference type="Gene3D" id="3.30.200.20">
    <property type="entry name" value="Phosphorylase Kinase, domain 1"/>
    <property type="match status" value="1"/>
</dbReference>
<dbReference type="PROSITE" id="PS00108">
    <property type="entry name" value="PROTEIN_KINASE_ST"/>
    <property type="match status" value="1"/>
</dbReference>
<sequence length="309" mass="34144">MVSFLITLLIALDEKLILVPTSAALRHLDNLRVNQADFEVLGRLGDGQFGVVNAVRCKLNEQVYATKTMKKFAVSRAGPHLSLGLERHIHLLAHAEQDPPIPELVFAFQTETSVSLVTTYADCGSLWDRSCSLSLVEDTPGRMSETEVKYWAVQMVEAIAWVHGHGFVHRDIKPHNFLVTSQPRLLLTDFGSAAVLQDPPTSSANRRARVSYDSCLLPVGTPDYIAPEILRIAESALVEAAESVSGHSSHQADSVGYDLTVDWWSLGATLYEMVIGKGPFLAPTIQETYNKLIDYNVSQIITLRLTEFL</sequence>
<evidence type="ECO:0000256" key="2">
    <source>
        <dbReference type="ARBA" id="ARBA00022527"/>
    </source>
</evidence>
<evidence type="ECO:0000313" key="11">
    <source>
        <dbReference type="EMBL" id="OCF33544.1"/>
    </source>
</evidence>
<keyword evidence="12" id="KW-1185">Reference proteome</keyword>
<dbReference type="Gene3D" id="1.10.510.10">
    <property type="entry name" value="Transferase(Phosphotransferase) domain 1"/>
    <property type="match status" value="1"/>
</dbReference>
<keyword evidence="3" id="KW-0808">Transferase</keyword>
<dbReference type="InterPro" id="IPR008271">
    <property type="entry name" value="Ser/Thr_kinase_AS"/>
</dbReference>
<dbReference type="EMBL" id="KI669504">
    <property type="protein sequence ID" value="OCF33544.1"/>
    <property type="molecule type" value="Genomic_DNA"/>
</dbReference>
<evidence type="ECO:0000256" key="3">
    <source>
        <dbReference type="ARBA" id="ARBA00022679"/>
    </source>
</evidence>
<evidence type="ECO:0000256" key="4">
    <source>
        <dbReference type="ARBA" id="ARBA00022741"/>
    </source>
</evidence>
<feature type="domain" description="Protein kinase" evidence="10">
    <location>
        <begin position="38"/>
        <end position="309"/>
    </location>
</feature>
<dbReference type="InterPro" id="IPR011009">
    <property type="entry name" value="Kinase-like_dom_sf"/>
</dbReference>
<dbReference type="GO" id="GO:0004674">
    <property type="term" value="F:protein serine/threonine kinase activity"/>
    <property type="evidence" value="ECO:0007669"/>
    <property type="project" value="UniProtKB-KW"/>
</dbReference>
<dbReference type="PROSITE" id="PS50011">
    <property type="entry name" value="PROTEIN_KINASE_DOM"/>
    <property type="match status" value="1"/>
</dbReference>
<dbReference type="Pfam" id="PF00069">
    <property type="entry name" value="Pkinase"/>
    <property type="match status" value="1"/>
</dbReference>
<dbReference type="GO" id="GO:0005524">
    <property type="term" value="F:ATP binding"/>
    <property type="evidence" value="ECO:0007669"/>
    <property type="project" value="UniProtKB-KW"/>
</dbReference>
<evidence type="ECO:0000256" key="6">
    <source>
        <dbReference type="ARBA" id="ARBA00022840"/>
    </source>
</evidence>
<evidence type="ECO:0000256" key="9">
    <source>
        <dbReference type="SAM" id="SignalP"/>
    </source>
</evidence>
<dbReference type="SUPFAM" id="SSF56112">
    <property type="entry name" value="Protein kinase-like (PK-like)"/>
    <property type="match status" value="1"/>
</dbReference>
<proteinExistence type="predicted"/>
<dbReference type="AlphaFoldDB" id="A0A1B9GR49"/>
<dbReference type="STRING" id="1296120.A0A1B9GR49"/>
<dbReference type="InterPro" id="IPR000719">
    <property type="entry name" value="Prot_kinase_dom"/>
</dbReference>
<dbReference type="PANTHER" id="PTHR24356">
    <property type="entry name" value="SERINE/THREONINE-PROTEIN KINASE"/>
    <property type="match status" value="1"/>
</dbReference>
<dbReference type="Proteomes" id="UP000092666">
    <property type="component" value="Unassembled WGS sequence"/>
</dbReference>
<comment type="catalytic activity">
    <reaction evidence="7">
        <text>L-threonyl-[protein] + ATP = O-phospho-L-threonyl-[protein] + ADP + H(+)</text>
        <dbReference type="Rhea" id="RHEA:46608"/>
        <dbReference type="Rhea" id="RHEA-COMP:11060"/>
        <dbReference type="Rhea" id="RHEA-COMP:11605"/>
        <dbReference type="ChEBI" id="CHEBI:15378"/>
        <dbReference type="ChEBI" id="CHEBI:30013"/>
        <dbReference type="ChEBI" id="CHEBI:30616"/>
        <dbReference type="ChEBI" id="CHEBI:61977"/>
        <dbReference type="ChEBI" id="CHEBI:456216"/>
        <dbReference type="EC" id="2.7.11.1"/>
    </reaction>
</comment>
<keyword evidence="4" id="KW-0547">Nucleotide-binding</keyword>
<feature type="signal peptide" evidence="9">
    <location>
        <begin position="1"/>
        <end position="23"/>
    </location>
</feature>
<feature type="chain" id="PRO_5008627268" description="non-specific serine/threonine protein kinase" evidence="9">
    <location>
        <begin position="24"/>
        <end position="309"/>
    </location>
</feature>
<name>A0A1B9GR49_9TREE</name>
<keyword evidence="9" id="KW-0732">Signal</keyword>
<evidence type="ECO:0000256" key="8">
    <source>
        <dbReference type="ARBA" id="ARBA00048679"/>
    </source>
</evidence>
<keyword evidence="2" id="KW-0723">Serine/threonine-protein kinase</keyword>
<gene>
    <name evidence="11" type="ORF">I316_04616</name>
</gene>
<reference evidence="12" key="2">
    <citation type="submission" date="2013-12" db="EMBL/GenBank/DDBJ databases">
        <title>Evolution of pathogenesis and genome organization in the Tremellales.</title>
        <authorList>
            <person name="Cuomo C."/>
            <person name="Litvintseva A."/>
            <person name="Heitman J."/>
            <person name="Chen Y."/>
            <person name="Sun S."/>
            <person name="Springer D."/>
            <person name="Dromer F."/>
            <person name="Young S."/>
            <person name="Zeng Q."/>
            <person name="Chapman S."/>
            <person name="Gujja S."/>
            <person name="Saif S."/>
            <person name="Birren B."/>
        </authorList>
    </citation>
    <scope>NUCLEOTIDE SEQUENCE [LARGE SCALE GENOMIC DNA]</scope>
    <source>
        <strain evidence="12">BCC8398</strain>
    </source>
</reference>
<evidence type="ECO:0000259" key="10">
    <source>
        <dbReference type="PROSITE" id="PS50011"/>
    </source>
</evidence>
<organism evidence="11 12">
    <name type="scientific">Kwoniella heveanensis BCC8398</name>
    <dbReference type="NCBI Taxonomy" id="1296120"/>
    <lineage>
        <taxon>Eukaryota</taxon>
        <taxon>Fungi</taxon>
        <taxon>Dikarya</taxon>
        <taxon>Basidiomycota</taxon>
        <taxon>Agaricomycotina</taxon>
        <taxon>Tremellomycetes</taxon>
        <taxon>Tremellales</taxon>
        <taxon>Cryptococcaceae</taxon>
        <taxon>Kwoniella</taxon>
    </lineage>
</organism>
<comment type="catalytic activity">
    <reaction evidence="8">
        <text>L-seryl-[protein] + ATP = O-phospho-L-seryl-[protein] + ADP + H(+)</text>
        <dbReference type="Rhea" id="RHEA:17989"/>
        <dbReference type="Rhea" id="RHEA-COMP:9863"/>
        <dbReference type="Rhea" id="RHEA-COMP:11604"/>
        <dbReference type="ChEBI" id="CHEBI:15378"/>
        <dbReference type="ChEBI" id="CHEBI:29999"/>
        <dbReference type="ChEBI" id="CHEBI:30616"/>
        <dbReference type="ChEBI" id="CHEBI:83421"/>
        <dbReference type="ChEBI" id="CHEBI:456216"/>
        <dbReference type="EC" id="2.7.11.1"/>
    </reaction>
</comment>
<keyword evidence="5 11" id="KW-0418">Kinase</keyword>
<dbReference type="PANTHER" id="PTHR24356:SF1">
    <property type="entry name" value="SERINE_THREONINE-PROTEIN KINASE GREATWALL"/>
    <property type="match status" value="1"/>
</dbReference>
<dbReference type="InterPro" id="IPR050236">
    <property type="entry name" value="Ser_Thr_kinase_AGC"/>
</dbReference>
<keyword evidence="6" id="KW-0067">ATP-binding</keyword>
<evidence type="ECO:0000256" key="7">
    <source>
        <dbReference type="ARBA" id="ARBA00047899"/>
    </source>
</evidence>
<dbReference type="EC" id="2.7.11.1" evidence="1"/>
<accession>A0A1B9GR49</accession>